<keyword evidence="4" id="KW-0233">DNA recombination</keyword>
<feature type="domain" description="Transposase IS4-like" evidence="6">
    <location>
        <begin position="143"/>
        <end position="348"/>
    </location>
</feature>
<name>K9Z439_CYAAP</name>
<proteinExistence type="inferred from homology"/>
<dbReference type="Pfam" id="PF01609">
    <property type="entry name" value="DDE_Tnp_1"/>
    <property type="match status" value="1"/>
</dbReference>
<dbReference type="GO" id="GO:0006313">
    <property type="term" value="P:DNA transposition"/>
    <property type="evidence" value="ECO:0007669"/>
    <property type="project" value="InterPro"/>
</dbReference>
<evidence type="ECO:0000259" key="6">
    <source>
        <dbReference type="Pfam" id="PF01609"/>
    </source>
</evidence>
<keyword evidence="3" id="KW-0238">DNA-binding</keyword>
<protein>
    <submittedName>
        <fullName evidence="7">Transposase IS4 family protein</fullName>
    </submittedName>
</protein>
<dbReference type="EMBL" id="CP003947">
    <property type="protein sequence ID" value="AFZ53143.1"/>
    <property type="molecule type" value="Genomic_DNA"/>
</dbReference>
<dbReference type="GO" id="GO:0004803">
    <property type="term" value="F:transposase activity"/>
    <property type="evidence" value="ECO:0007669"/>
    <property type="project" value="InterPro"/>
</dbReference>
<evidence type="ECO:0000256" key="3">
    <source>
        <dbReference type="ARBA" id="ARBA00023125"/>
    </source>
</evidence>
<dbReference type="NCBIfam" id="NF033592">
    <property type="entry name" value="transpos_IS4_1"/>
    <property type="match status" value="1"/>
</dbReference>
<dbReference type="AlphaFoldDB" id="K9Z439"/>
<dbReference type="GO" id="GO:0003677">
    <property type="term" value="F:DNA binding"/>
    <property type="evidence" value="ECO:0007669"/>
    <property type="project" value="UniProtKB-KW"/>
</dbReference>
<dbReference type="SUPFAM" id="SSF53098">
    <property type="entry name" value="Ribonuclease H-like"/>
    <property type="match status" value="1"/>
</dbReference>
<dbReference type="InterPro" id="IPR012337">
    <property type="entry name" value="RNaseH-like_sf"/>
</dbReference>
<dbReference type="HOGENOM" id="CLU_049858_0_0_3"/>
<dbReference type="PANTHER" id="PTHR33258:SF1">
    <property type="entry name" value="TRANSPOSASE INSL FOR INSERTION SEQUENCE ELEMENT IS186A-RELATED"/>
    <property type="match status" value="1"/>
</dbReference>
<evidence type="ECO:0000313" key="8">
    <source>
        <dbReference type="Proteomes" id="UP000010480"/>
    </source>
</evidence>
<dbReference type="PATRIC" id="fig|755178.3.peg.1077"/>
<dbReference type="STRING" id="755178.Cyan10605_1017"/>
<keyword evidence="5" id="KW-1133">Transmembrane helix</keyword>
<dbReference type="KEGG" id="can:Cyan10605_1017"/>
<evidence type="ECO:0000313" key="7">
    <source>
        <dbReference type="EMBL" id="AFZ53143.1"/>
    </source>
</evidence>
<keyword evidence="2" id="KW-0815">Transposition</keyword>
<accession>K9Z439</accession>
<evidence type="ECO:0000256" key="4">
    <source>
        <dbReference type="ARBA" id="ARBA00023172"/>
    </source>
</evidence>
<dbReference type="Proteomes" id="UP000010480">
    <property type="component" value="Chromosome"/>
</dbReference>
<evidence type="ECO:0000256" key="2">
    <source>
        <dbReference type="ARBA" id="ARBA00022578"/>
    </source>
</evidence>
<dbReference type="eggNOG" id="COG3385">
    <property type="taxonomic scope" value="Bacteria"/>
</dbReference>
<keyword evidence="8" id="KW-1185">Reference proteome</keyword>
<dbReference type="InterPro" id="IPR002559">
    <property type="entry name" value="Transposase_11"/>
</dbReference>
<evidence type="ECO:0000256" key="1">
    <source>
        <dbReference type="ARBA" id="ARBA00010075"/>
    </source>
</evidence>
<reference evidence="8" key="1">
    <citation type="journal article" date="2013" name="Proc. Natl. Acad. Sci. U.S.A.">
        <title>Improving the coverage of the cyanobacterial phylum using diversity-driven genome sequencing.</title>
        <authorList>
            <person name="Shih P.M."/>
            <person name="Wu D."/>
            <person name="Latifi A."/>
            <person name="Axen S.D."/>
            <person name="Fewer D.P."/>
            <person name="Talla E."/>
            <person name="Calteau A."/>
            <person name="Cai F."/>
            <person name="Tandeau de Marsac N."/>
            <person name="Rippka R."/>
            <person name="Herdman M."/>
            <person name="Sivonen K."/>
            <person name="Coursin T."/>
            <person name="Laurent T."/>
            <person name="Goodwin L."/>
            <person name="Nolan M."/>
            <person name="Davenport K.W."/>
            <person name="Han C.S."/>
            <person name="Rubin E.M."/>
            <person name="Eisen J.A."/>
            <person name="Woyke T."/>
            <person name="Gugger M."/>
            <person name="Kerfeld C.A."/>
        </authorList>
    </citation>
    <scope>NUCLEOTIDE SEQUENCE [LARGE SCALE GENOMIC DNA]</scope>
    <source>
        <strain evidence="8">PCC 10605</strain>
    </source>
</reference>
<organism evidence="7 8">
    <name type="scientific">Cyanobacterium aponinum (strain PCC 10605)</name>
    <dbReference type="NCBI Taxonomy" id="755178"/>
    <lineage>
        <taxon>Bacteria</taxon>
        <taxon>Bacillati</taxon>
        <taxon>Cyanobacteriota</taxon>
        <taxon>Cyanophyceae</taxon>
        <taxon>Oscillatoriophycideae</taxon>
        <taxon>Chroococcales</taxon>
        <taxon>Geminocystaceae</taxon>
        <taxon>Cyanobacterium</taxon>
    </lineage>
</organism>
<sequence length="449" mass="52047">MTKKINRDHAQKKHHPLSENDAIVSHLSELLTPSIFAQQSLFRDLGMRNRVLNLSLMTAAILTLLWRNVPSVNELTRILNREGFLWVDPTKVSQKALSDRFLTFPSILFEQIFKQLLPKFKERWQKRTNRPLPDSVCFSLTKFKQIWIVDGSTLEALFRKLDSLKDIPTGKLAGKMAVVMDLATRLPVEIWVEENPSISDVKFEENILNLVKSQTLLLLDRGFYHFLFWQELITRNIDFITRIKKGASIEILKRFTNSHDLRDSLINIGDGRKKTPIVTLRLVEIRSKNKWHSYLTSVTSPEILPPHVVVNLYGKRWRIEEAFNTVKRLLGLSYLWTGSINGIKLQIWGTWLFYGVLIDLGDAVAEELSLPFDSISIEMIYRGLYHFIVANNKGKAKEVVKYFSAPENRDLGIIKRKRKPRQKLIIAPFPELGKNQKNFFFENSLTPCF</sequence>
<evidence type="ECO:0000256" key="5">
    <source>
        <dbReference type="SAM" id="Phobius"/>
    </source>
</evidence>
<dbReference type="PANTHER" id="PTHR33258">
    <property type="entry name" value="TRANSPOSASE INSL FOR INSERTION SEQUENCE ELEMENT IS186A-RELATED"/>
    <property type="match status" value="1"/>
</dbReference>
<comment type="similarity">
    <text evidence="1">Belongs to the transposase 11 family.</text>
</comment>
<keyword evidence="5" id="KW-0812">Transmembrane</keyword>
<keyword evidence="5" id="KW-0472">Membrane</keyword>
<dbReference type="InterPro" id="IPR047952">
    <property type="entry name" value="Transpos_IS4"/>
</dbReference>
<gene>
    <name evidence="7" type="ordered locus">Cyan10605_1017</name>
</gene>
<feature type="transmembrane region" description="Helical" evidence="5">
    <location>
        <begin position="51"/>
        <end position="69"/>
    </location>
</feature>